<organism evidence="1 2">
    <name type="scientific">Hebeloma cylindrosporum</name>
    <dbReference type="NCBI Taxonomy" id="76867"/>
    <lineage>
        <taxon>Eukaryota</taxon>
        <taxon>Fungi</taxon>
        <taxon>Dikarya</taxon>
        <taxon>Basidiomycota</taxon>
        <taxon>Agaricomycotina</taxon>
        <taxon>Agaricomycetes</taxon>
        <taxon>Agaricomycetidae</taxon>
        <taxon>Agaricales</taxon>
        <taxon>Agaricineae</taxon>
        <taxon>Hymenogastraceae</taxon>
        <taxon>Hebeloma</taxon>
    </lineage>
</organism>
<reference evidence="2" key="2">
    <citation type="submission" date="2015-01" db="EMBL/GenBank/DDBJ databases">
        <title>Evolutionary Origins and Diversification of the Mycorrhizal Mutualists.</title>
        <authorList>
            <consortium name="DOE Joint Genome Institute"/>
            <consortium name="Mycorrhizal Genomics Consortium"/>
            <person name="Kohler A."/>
            <person name="Kuo A."/>
            <person name="Nagy L.G."/>
            <person name="Floudas D."/>
            <person name="Copeland A."/>
            <person name="Barry K.W."/>
            <person name="Cichocki N."/>
            <person name="Veneault-Fourrey C."/>
            <person name="LaButti K."/>
            <person name="Lindquist E.A."/>
            <person name="Lipzen A."/>
            <person name="Lundell T."/>
            <person name="Morin E."/>
            <person name="Murat C."/>
            <person name="Riley R."/>
            <person name="Ohm R."/>
            <person name="Sun H."/>
            <person name="Tunlid A."/>
            <person name="Henrissat B."/>
            <person name="Grigoriev I.V."/>
            <person name="Hibbett D.S."/>
            <person name="Martin F."/>
        </authorList>
    </citation>
    <scope>NUCLEOTIDE SEQUENCE [LARGE SCALE GENOMIC DNA]</scope>
    <source>
        <strain evidence="2">h7</strain>
    </source>
</reference>
<dbReference type="OrthoDB" id="3222453at2759"/>
<protein>
    <submittedName>
        <fullName evidence="1">Uncharacterized protein</fullName>
    </submittedName>
</protein>
<accession>A0A0C2XJW7</accession>
<evidence type="ECO:0000313" key="2">
    <source>
        <dbReference type="Proteomes" id="UP000053424"/>
    </source>
</evidence>
<reference evidence="1 2" key="1">
    <citation type="submission" date="2014-04" db="EMBL/GenBank/DDBJ databases">
        <authorList>
            <consortium name="DOE Joint Genome Institute"/>
            <person name="Kuo A."/>
            <person name="Gay G."/>
            <person name="Dore J."/>
            <person name="Kohler A."/>
            <person name="Nagy L.G."/>
            <person name="Floudas D."/>
            <person name="Copeland A."/>
            <person name="Barry K.W."/>
            <person name="Cichocki N."/>
            <person name="Veneault-Fourrey C."/>
            <person name="LaButti K."/>
            <person name="Lindquist E.A."/>
            <person name="Lipzen A."/>
            <person name="Lundell T."/>
            <person name="Morin E."/>
            <person name="Murat C."/>
            <person name="Sun H."/>
            <person name="Tunlid A."/>
            <person name="Henrissat B."/>
            <person name="Grigoriev I.V."/>
            <person name="Hibbett D.S."/>
            <person name="Martin F."/>
            <person name="Nordberg H.P."/>
            <person name="Cantor M.N."/>
            <person name="Hua S.X."/>
        </authorList>
    </citation>
    <scope>NUCLEOTIDE SEQUENCE [LARGE SCALE GENOMIC DNA]</scope>
    <source>
        <strain evidence="2">h7</strain>
    </source>
</reference>
<dbReference type="EMBL" id="KN831793">
    <property type="protein sequence ID" value="KIM38053.1"/>
    <property type="molecule type" value="Genomic_DNA"/>
</dbReference>
<dbReference type="AlphaFoldDB" id="A0A0C2XJW7"/>
<keyword evidence="2" id="KW-1185">Reference proteome</keyword>
<name>A0A0C2XJW7_HEBCY</name>
<gene>
    <name evidence="1" type="ORF">M413DRAFT_448086</name>
</gene>
<dbReference type="Proteomes" id="UP000053424">
    <property type="component" value="Unassembled WGS sequence"/>
</dbReference>
<sequence>MTSSSEEIQRKNGDMGVPTSIGLLEAKKLFPLVSQSEWDTMYYALALKGRGSPIHTPNTALEYPTEYRKVGHSIGDVILFDIRGFVDFHVNICVPGDSPLNGLPRDIPEGFSPISPPLGPTNVHEDTPFKGHTVIEGKSERKFRISGHSPGATFDAVSEETAILTIPEGVTSRDVIDVSCFRKYIAENATGWYKSVNEIGGRRATNGDLRLVVGWDKCRSWSRFVSSCVTVHIPDNTMGTAGSVSRHGMDYRGGGKGVLRRTPVGSSQEEEIYQNQTLFLRTLNISVCDDIWSKLAEDCRRHIEPSMPPCPDGTPFKWDSQSIETHPANGINAALLKLKPDARFAITQDSDWISVLEPNDPSLPTTDEFVSRILKVYNICEEDGIVFLE</sequence>
<evidence type="ECO:0000313" key="1">
    <source>
        <dbReference type="EMBL" id="KIM38053.1"/>
    </source>
</evidence>
<proteinExistence type="predicted"/>
<dbReference type="STRING" id="686832.A0A0C2XJW7"/>
<dbReference type="HOGENOM" id="CLU_021108_6_1_1"/>